<gene>
    <name evidence="2" type="ORF">Cadr_000002452</name>
</gene>
<evidence type="ECO:0000256" key="1">
    <source>
        <dbReference type="ARBA" id="ARBA00007073"/>
    </source>
</evidence>
<dbReference type="Pfam" id="PF09341">
    <property type="entry name" value="Pcc1"/>
    <property type="match status" value="1"/>
</dbReference>
<sequence length="88" mass="9249">MLLHCAVPVAVEAEIAHWFLTPNVELQGPVQEEFSVNGSVLAVRLTAEDPGQLRTSIASCLDQPFPGDAGHAVLCAPDFAQPQQGKGG</sequence>
<dbReference type="Proteomes" id="UP000299084">
    <property type="component" value="Unassembled WGS sequence"/>
</dbReference>
<comment type="similarity">
    <text evidence="1">Belongs to the CTAG/PCC1 family.</text>
</comment>
<dbReference type="InterPro" id="IPR015419">
    <property type="entry name" value="CTAG/Pcc1"/>
</dbReference>
<dbReference type="EMBL" id="JWIN03000037">
    <property type="protein sequence ID" value="KAB1253175.1"/>
    <property type="molecule type" value="Genomic_DNA"/>
</dbReference>
<proteinExistence type="inferred from homology"/>
<evidence type="ECO:0000313" key="3">
    <source>
        <dbReference type="Proteomes" id="UP000299084"/>
    </source>
</evidence>
<keyword evidence="3" id="KW-1185">Reference proteome</keyword>
<dbReference type="Gene3D" id="3.30.310.50">
    <property type="entry name" value="Alpha-D-phosphohexomutase, C-terminal domain"/>
    <property type="match status" value="1"/>
</dbReference>
<organism evidence="2 3">
    <name type="scientific">Camelus dromedarius</name>
    <name type="common">Dromedary</name>
    <name type="synonym">Arabian camel</name>
    <dbReference type="NCBI Taxonomy" id="9838"/>
    <lineage>
        <taxon>Eukaryota</taxon>
        <taxon>Metazoa</taxon>
        <taxon>Chordata</taxon>
        <taxon>Craniata</taxon>
        <taxon>Vertebrata</taxon>
        <taxon>Euteleostomi</taxon>
        <taxon>Mammalia</taxon>
        <taxon>Eutheria</taxon>
        <taxon>Laurasiatheria</taxon>
        <taxon>Artiodactyla</taxon>
        <taxon>Tylopoda</taxon>
        <taxon>Camelidae</taxon>
        <taxon>Camelus</taxon>
    </lineage>
</organism>
<dbReference type="AlphaFoldDB" id="A0A5N4C2S0"/>
<accession>A0A5N4C2S0</accession>
<reference evidence="2 3" key="1">
    <citation type="journal article" date="2019" name="Mol. Ecol. Resour.">
        <title>Improving Illumina assemblies with Hi-C and long reads: an example with the North African dromedary.</title>
        <authorList>
            <person name="Elbers J.P."/>
            <person name="Rogers M.F."/>
            <person name="Perelman P.L."/>
            <person name="Proskuryakova A.A."/>
            <person name="Serdyukova N.A."/>
            <person name="Johnson W.E."/>
            <person name="Horin P."/>
            <person name="Corander J."/>
            <person name="Murphy D."/>
            <person name="Burger P.A."/>
        </authorList>
    </citation>
    <scope>NUCLEOTIDE SEQUENCE [LARGE SCALE GENOMIC DNA]</scope>
    <source>
        <strain evidence="2">Drom800</strain>
        <tissue evidence="2">Blood</tissue>
    </source>
</reference>
<comment type="caution">
    <text evidence="2">The sequence shown here is derived from an EMBL/GenBank/DDBJ whole genome shotgun (WGS) entry which is preliminary data.</text>
</comment>
<evidence type="ECO:0000313" key="2">
    <source>
        <dbReference type="EMBL" id="KAB1253175.1"/>
    </source>
</evidence>
<protein>
    <submittedName>
        <fullName evidence="2">Uncharacterized protein</fullName>
    </submittedName>
</protein>
<name>A0A5N4C2S0_CAMDR</name>